<evidence type="ECO:0000313" key="1">
    <source>
        <dbReference type="EMBL" id="QNN47817.1"/>
    </source>
</evidence>
<name>A0A7G9QWU2_9GAMM</name>
<dbReference type="KEGG" id="tbv:H9L17_06745"/>
<reference evidence="1 2" key="1">
    <citation type="submission" date="2020-08" db="EMBL/GenBank/DDBJ databases">
        <title>Genome sequence of Thermomonas brevis KACC 16975T.</title>
        <authorList>
            <person name="Hyun D.-W."/>
            <person name="Bae J.-W."/>
        </authorList>
    </citation>
    <scope>NUCLEOTIDE SEQUENCE [LARGE SCALE GENOMIC DNA]</scope>
    <source>
        <strain evidence="1 2">KACC 16975</strain>
    </source>
</reference>
<dbReference type="AlphaFoldDB" id="A0A7G9QWU2"/>
<organism evidence="1 2">
    <name type="scientific">Thermomonas brevis</name>
    <dbReference type="NCBI Taxonomy" id="215691"/>
    <lineage>
        <taxon>Bacteria</taxon>
        <taxon>Pseudomonadati</taxon>
        <taxon>Pseudomonadota</taxon>
        <taxon>Gammaproteobacteria</taxon>
        <taxon>Lysobacterales</taxon>
        <taxon>Lysobacteraceae</taxon>
        <taxon>Thermomonas</taxon>
    </lineage>
</organism>
<accession>A0A7G9QWU2</accession>
<evidence type="ECO:0000313" key="2">
    <source>
        <dbReference type="Proteomes" id="UP000515977"/>
    </source>
</evidence>
<protein>
    <submittedName>
        <fullName evidence="1">Uncharacterized protein</fullName>
    </submittedName>
</protein>
<keyword evidence="2" id="KW-1185">Reference proteome</keyword>
<dbReference type="RefSeq" id="WP_187571561.1">
    <property type="nucleotide sequence ID" value="NZ_CP060711.1"/>
</dbReference>
<proteinExistence type="predicted"/>
<dbReference type="EMBL" id="CP060711">
    <property type="protein sequence ID" value="QNN47817.1"/>
    <property type="molecule type" value="Genomic_DNA"/>
</dbReference>
<sequence>MNWDPFQRAVLSELGLALYRLPGAPSPAPMPAVAADAAGDAGMLARLARAAGVAPEALLAHAEIAATAARLRGDAAAKRALWPRLRALRRSAG</sequence>
<gene>
    <name evidence="1" type="ORF">H9L17_06745</name>
</gene>
<dbReference type="Proteomes" id="UP000515977">
    <property type="component" value="Chromosome"/>
</dbReference>